<accession>A0A4Q2A513</accession>
<reference evidence="1 2" key="1">
    <citation type="submission" date="2018-08" db="EMBL/GenBank/DDBJ databases">
        <title>Mountain-cultivated ginseng endophyte, Burkholderia stabilis and its activity against ginseng root rot disease.</title>
        <authorList>
            <person name="Tapan Kumar M."/>
            <person name="Bae H."/>
            <person name="Shanmugam G."/>
            <person name="Jeon J."/>
        </authorList>
    </citation>
    <scope>NUCLEOTIDE SEQUENCE [LARGE SCALE GENOMIC DNA]</scope>
    <source>
        <strain evidence="1 2">EB159</strain>
    </source>
</reference>
<comment type="caution">
    <text evidence="1">The sequence shown here is derived from an EMBL/GenBank/DDBJ whole genome shotgun (WGS) entry which is preliminary data.</text>
</comment>
<dbReference type="RefSeq" id="WP_129518715.1">
    <property type="nucleotide sequence ID" value="NZ_QWEX01000005.1"/>
</dbReference>
<dbReference type="Proteomes" id="UP000289650">
    <property type="component" value="Unassembled WGS sequence"/>
</dbReference>
<evidence type="ECO:0000313" key="2">
    <source>
        <dbReference type="Proteomes" id="UP000289650"/>
    </source>
</evidence>
<protein>
    <submittedName>
        <fullName evidence="1">Uncharacterized protein</fullName>
    </submittedName>
</protein>
<organism evidence="1 2">
    <name type="scientific">Burkholderia stabilis</name>
    <dbReference type="NCBI Taxonomy" id="95485"/>
    <lineage>
        <taxon>Bacteria</taxon>
        <taxon>Pseudomonadati</taxon>
        <taxon>Pseudomonadota</taxon>
        <taxon>Betaproteobacteria</taxon>
        <taxon>Burkholderiales</taxon>
        <taxon>Burkholderiaceae</taxon>
        <taxon>Burkholderia</taxon>
        <taxon>Burkholderia cepacia complex</taxon>
    </lineage>
</organism>
<sequence length="144" mass="15697">MFSTPDYFLIQEIVPEQWASRRISSVAVGVSAGRSTYPTPAHALALVLARDMHADFEIHVRADDMTAPVQVRCALLKLRDAGFGRARQAYELTAEEFSWIGLTVDDVEALRRTEPYLGTAAAPVLELVGNDKVALELAVVVQGG</sequence>
<evidence type="ECO:0000313" key="1">
    <source>
        <dbReference type="EMBL" id="RXV64128.1"/>
    </source>
</evidence>
<name>A0A4Q2A513_9BURK</name>
<gene>
    <name evidence="1" type="ORF">D1006_40700</name>
</gene>
<proteinExistence type="predicted"/>
<dbReference type="EMBL" id="QWEX01000005">
    <property type="protein sequence ID" value="RXV64128.1"/>
    <property type="molecule type" value="Genomic_DNA"/>
</dbReference>
<dbReference type="AlphaFoldDB" id="A0A4Q2A513"/>